<feature type="compositionally biased region" description="Gly residues" evidence="4">
    <location>
        <begin position="300"/>
        <end position="314"/>
    </location>
</feature>
<dbReference type="PROSITE" id="PS50102">
    <property type="entry name" value="RRM"/>
    <property type="match status" value="2"/>
</dbReference>
<feature type="compositionally biased region" description="Low complexity" evidence="4">
    <location>
        <begin position="315"/>
        <end position="339"/>
    </location>
</feature>
<dbReference type="EMBL" id="JAHLQT010031743">
    <property type="protein sequence ID" value="KAG7159955.1"/>
    <property type="molecule type" value="Genomic_DNA"/>
</dbReference>
<feature type="domain" description="RRM" evidence="5">
    <location>
        <begin position="159"/>
        <end position="239"/>
    </location>
</feature>
<feature type="compositionally biased region" description="Gly residues" evidence="4">
    <location>
        <begin position="250"/>
        <end position="265"/>
    </location>
</feature>
<dbReference type="GO" id="GO:0098687">
    <property type="term" value="C:chromosomal region"/>
    <property type="evidence" value="ECO:0007669"/>
    <property type="project" value="UniProtKB-ARBA"/>
</dbReference>
<keyword evidence="2 3" id="KW-0694">RNA-binding</keyword>
<dbReference type="FunFam" id="3.30.70.330:FF:000040">
    <property type="entry name" value="Heterogeneous nuclear ribonucleoprotein A2/B1"/>
    <property type="match status" value="1"/>
</dbReference>
<dbReference type="SUPFAM" id="SSF54928">
    <property type="entry name" value="RNA-binding domain, RBD"/>
    <property type="match status" value="2"/>
</dbReference>
<feature type="region of interest" description="Disordered" evidence="4">
    <location>
        <begin position="10"/>
        <end position="30"/>
    </location>
</feature>
<evidence type="ECO:0000259" key="5">
    <source>
        <dbReference type="PROSITE" id="PS50102"/>
    </source>
</evidence>
<comment type="caution">
    <text evidence="6">The sequence shown here is derived from an EMBL/GenBank/DDBJ whole genome shotgun (WGS) entry which is preliminary data.</text>
</comment>
<gene>
    <name evidence="6" type="primary">HNRNP-L</name>
    <name evidence="6" type="ORF">Hamer_G017396</name>
</gene>
<evidence type="ECO:0000256" key="4">
    <source>
        <dbReference type="SAM" id="MobiDB-lite"/>
    </source>
</evidence>
<evidence type="ECO:0000313" key="6">
    <source>
        <dbReference type="EMBL" id="KAG7159955.1"/>
    </source>
</evidence>
<feature type="compositionally biased region" description="Polar residues" evidence="4">
    <location>
        <begin position="374"/>
        <end position="384"/>
    </location>
</feature>
<dbReference type="CDD" id="cd12578">
    <property type="entry name" value="RRM1_hnRNPA_like"/>
    <property type="match status" value="1"/>
</dbReference>
<feature type="compositionally biased region" description="Low complexity" evidence="4">
    <location>
        <begin position="394"/>
        <end position="404"/>
    </location>
</feature>
<name>A0A8J5JQR8_HOMAM</name>
<dbReference type="Gene3D" id="3.30.70.330">
    <property type="match status" value="2"/>
</dbReference>
<feature type="domain" description="RRM" evidence="5">
    <location>
        <begin position="68"/>
        <end position="144"/>
    </location>
</feature>
<dbReference type="SMART" id="SM00360">
    <property type="entry name" value="RRM"/>
    <property type="match status" value="2"/>
</dbReference>
<protein>
    <submittedName>
        <fullName evidence="6">Heterogeneous nuclear ribonucleoprotein A1-A2/B1-like</fullName>
    </submittedName>
</protein>
<dbReference type="GO" id="GO:0003730">
    <property type="term" value="F:mRNA 3'-UTR binding"/>
    <property type="evidence" value="ECO:0007669"/>
    <property type="project" value="TreeGrafter"/>
</dbReference>
<evidence type="ECO:0000313" key="7">
    <source>
        <dbReference type="Proteomes" id="UP000747542"/>
    </source>
</evidence>
<feature type="compositionally biased region" description="Polar residues" evidence="4">
    <location>
        <begin position="340"/>
        <end position="363"/>
    </location>
</feature>
<dbReference type="PANTHER" id="PTHR48026:SF14">
    <property type="entry name" value="HETEROGENEOUS NUCLEAR RIBONUCLEOPROTEIN A1"/>
    <property type="match status" value="1"/>
</dbReference>
<evidence type="ECO:0000256" key="2">
    <source>
        <dbReference type="ARBA" id="ARBA00022884"/>
    </source>
</evidence>
<feature type="compositionally biased region" description="Basic and acidic residues" evidence="4">
    <location>
        <begin position="10"/>
        <end position="19"/>
    </location>
</feature>
<evidence type="ECO:0000256" key="1">
    <source>
        <dbReference type="ARBA" id="ARBA00022737"/>
    </source>
</evidence>
<evidence type="ECO:0000256" key="3">
    <source>
        <dbReference type="PROSITE-ProRule" id="PRU00176"/>
    </source>
</evidence>
<keyword evidence="1" id="KW-0677">Repeat</keyword>
<dbReference type="InterPro" id="IPR012677">
    <property type="entry name" value="Nucleotide-bd_a/b_plait_sf"/>
</dbReference>
<sequence length="423" mass="46086">MASLHDKKFDIREATDAGHDAPSAQTSSERGGSVTCTVLYTNSCFVASADETSFKMVKEEHSEPEQMRKLFIGGLDYRTTDDSLKAYFEQYGEIVDVVVMKDPKTKRSRGFGFVAFSQAYMVDEAQKNRPHKIDGRSVDTKRAVPRDEIGKPESGVTVKKLFVGGIKDDVDEDDLRDTFSQFGEVVSVSIPTEKESQKKRGFAFVEFEDYDAVDKACCECLHKNIQLKGKRVDVKKALSKNEIQMQQRGRMGGMGGMGRGGGNGPWAGNRNNDWGNNQGGGGWQDNRSGWGNQGNYGTPNQGGPGGYNQGGYGNQGPWQGGPPNNQGWNNQSNQGWNPQASNYGGTPNNWGQGPSDFGNNYGQSYGGGPMRNQGYGQTNRSTPYSAGKKLLLEATRATTGSRATSDNDSRNVEWGSASHKGKP</sequence>
<dbReference type="Proteomes" id="UP000747542">
    <property type="component" value="Unassembled WGS sequence"/>
</dbReference>
<accession>A0A8J5JQR8</accession>
<dbReference type="AlphaFoldDB" id="A0A8J5JQR8"/>
<dbReference type="Pfam" id="PF00076">
    <property type="entry name" value="RRM_1"/>
    <property type="match status" value="2"/>
</dbReference>
<dbReference type="GO" id="GO:0071013">
    <property type="term" value="C:catalytic step 2 spliceosome"/>
    <property type="evidence" value="ECO:0007669"/>
    <property type="project" value="TreeGrafter"/>
</dbReference>
<dbReference type="InterPro" id="IPR035979">
    <property type="entry name" value="RBD_domain_sf"/>
</dbReference>
<feature type="region of interest" description="Disordered" evidence="4">
    <location>
        <begin position="243"/>
        <end position="423"/>
    </location>
</feature>
<keyword evidence="7" id="KW-1185">Reference proteome</keyword>
<dbReference type="InterPro" id="IPR000504">
    <property type="entry name" value="RRM_dom"/>
</dbReference>
<dbReference type="GO" id="GO:0000398">
    <property type="term" value="P:mRNA splicing, via spliceosome"/>
    <property type="evidence" value="ECO:0007669"/>
    <property type="project" value="TreeGrafter"/>
</dbReference>
<proteinExistence type="predicted"/>
<dbReference type="PANTHER" id="PTHR48026">
    <property type="entry name" value="HOMOLOGOUS TO DROSOPHILA SQD (SQUID) PROTEIN"/>
    <property type="match status" value="1"/>
</dbReference>
<reference evidence="6" key="1">
    <citation type="journal article" date="2021" name="Sci. Adv.">
        <title>The American lobster genome reveals insights on longevity, neural, and immune adaptations.</title>
        <authorList>
            <person name="Polinski J.M."/>
            <person name="Zimin A.V."/>
            <person name="Clark K.F."/>
            <person name="Kohn A.B."/>
            <person name="Sadowski N."/>
            <person name="Timp W."/>
            <person name="Ptitsyn A."/>
            <person name="Khanna P."/>
            <person name="Romanova D.Y."/>
            <person name="Williams P."/>
            <person name="Greenwood S.J."/>
            <person name="Moroz L.L."/>
            <person name="Walt D.R."/>
            <person name="Bodnar A.G."/>
        </authorList>
    </citation>
    <scope>NUCLEOTIDE SEQUENCE</scope>
    <source>
        <strain evidence="6">GMGI-L3</strain>
    </source>
</reference>
<keyword evidence="6" id="KW-0687">Ribonucleoprotein</keyword>
<organism evidence="6 7">
    <name type="scientific">Homarus americanus</name>
    <name type="common">American lobster</name>
    <dbReference type="NCBI Taxonomy" id="6706"/>
    <lineage>
        <taxon>Eukaryota</taxon>
        <taxon>Metazoa</taxon>
        <taxon>Ecdysozoa</taxon>
        <taxon>Arthropoda</taxon>
        <taxon>Crustacea</taxon>
        <taxon>Multicrustacea</taxon>
        <taxon>Malacostraca</taxon>
        <taxon>Eumalacostraca</taxon>
        <taxon>Eucarida</taxon>
        <taxon>Decapoda</taxon>
        <taxon>Pleocyemata</taxon>
        <taxon>Astacidea</taxon>
        <taxon>Nephropoidea</taxon>
        <taxon>Nephropidae</taxon>
        <taxon>Homarus</taxon>
    </lineage>
</organism>